<dbReference type="EMBL" id="GBEZ01025008">
    <property type="protein sequence ID" value="JAC62038.1"/>
    <property type="molecule type" value="Transcribed_RNA"/>
</dbReference>
<evidence type="ECO:0000259" key="1">
    <source>
        <dbReference type="Pfam" id="PF25597"/>
    </source>
</evidence>
<name>A0A061QQR1_9CHLO</name>
<reference evidence="2" key="1">
    <citation type="submission" date="2014-05" db="EMBL/GenBank/DDBJ databases">
        <title>The transcriptome of the halophilic microalga Tetraselmis sp. GSL018 isolated from the Great Salt Lake, Utah.</title>
        <authorList>
            <person name="Jinkerson R.E."/>
            <person name="D'Adamo S."/>
            <person name="Posewitz M.C."/>
        </authorList>
    </citation>
    <scope>NUCLEOTIDE SEQUENCE</scope>
    <source>
        <strain evidence="2">GSL018</strain>
    </source>
</reference>
<organism evidence="2">
    <name type="scientific">Tetraselmis sp. GSL018</name>
    <dbReference type="NCBI Taxonomy" id="582737"/>
    <lineage>
        <taxon>Eukaryota</taxon>
        <taxon>Viridiplantae</taxon>
        <taxon>Chlorophyta</taxon>
        <taxon>core chlorophytes</taxon>
        <taxon>Chlorodendrophyceae</taxon>
        <taxon>Chlorodendrales</taxon>
        <taxon>Chlorodendraceae</taxon>
        <taxon>Tetraselmis</taxon>
    </lineage>
</organism>
<accession>A0A061QQR1</accession>
<gene>
    <name evidence="2" type="ORF">TSPGSL018_24467</name>
</gene>
<evidence type="ECO:0000313" key="2">
    <source>
        <dbReference type="EMBL" id="JAC62038.1"/>
    </source>
</evidence>
<feature type="non-terminal residue" evidence="2">
    <location>
        <position position="83"/>
    </location>
</feature>
<dbReference type="Pfam" id="PF25597">
    <property type="entry name" value="SH3_retrovirus"/>
    <property type="match status" value="1"/>
</dbReference>
<feature type="non-terminal residue" evidence="2">
    <location>
        <position position="1"/>
    </location>
</feature>
<sequence length="83" mass="9388">VDGIPFKLVFGRAPELNRLRKFGCPAWSVLPNQQRRKTSGRAELGVHVGYSSSSPSWYIYSPKTNTIHETRSVTFDEDFDGDL</sequence>
<feature type="domain" description="Retroviral polymerase SH3-like" evidence="1">
    <location>
        <begin position="24"/>
        <end position="78"/>
    </location>
</feature>
<protein>
    <recommendedName>
        <fullName evidence="1">Retroviral polymerase SH3-like domain-containing protein</fullName>
    </recommendedName>
</protein>
<dbReference type="InterPro" id="IPR057670">
    <property type="entry name" value="SH3_retrovirus"/>
</dbReference>
<dbReference type="AlphaFoldDB" id="A0A061QQR1"/>
<proteinExistence type="predicted"/>